<dbReference type="EMBL" id="FOFV01000015">
    <property type="protein sequence ID" value="SES05120.1"/>
    <property type="molecule type" value="Genomic_DNA"/>
</dbReference>
<evidence type="ECO:0000313" key="4">
    <source>
        <dbReference type="Proteomes" id="UP000199503"/>
    </source>
</evidence>
<protein>
    <recommendedName>
        <fullName evidence="5">Tachylectin</fullName>
    </recommendedName>
</protein>
<proteinExistence type="predicted"/>
<reference evidence="4" key="1">
    <citation type="submission" date="2016-10" db="EMBL/GenBank/DDBJ databases">
        <authorList>
            <person name="Varghese N."/>
            <person name="Submissions S."/>
        </authorList>
    </citation>
    <scope>NUCLEOTIDE SEQUENCE [LARGE SCALE GENOMIC DNA]</scope>
    <source>
        <strain evidence="4">DSM 44437</strain>
    </source>
</reference>
<accession>A0A1H9U6A2</accession>
<gene>
    <name evidence="3" type="ORF">SAMN04488000_11557</name>
</gene>
<feature type="region of interest" description="Disordered" evidence="1">
    <location>
        <begin position="26"/>
        <end position="48"/>
    </location>
</feature>
<evidence type="ECO:0000313" key="3">
    <source>
        <dbReference type="EMBL" id="SES05120.1"/>
    </source>
</evidence>
<evidence type="ECO:0000256" key="2">
    <source>
        <dbReference type="SAM" id="SignalP"/>
    </source>
</evidence>
<feature type="chain" id="PRO_5011617430" description="Tachylectin" evidence="2">
    <location>
        <begin position="23"/>
        <end position="262"/>
    </location>
</feature>
<dbReference type="RefSeq" id="WP_089922093.1">
    <property type="nucleotide sequence ID" value="NZ_FOFV01000015.1"/>
</dbReference>
<keyword evidence="4" id="KW-1185">Reference proteome</keyword>
<evidence type="ECO:0000256" key="1">
    <source>
        <dbReference type="SAM" id="MobiDB-lite"/>
    </source>
</evidence>
<organism evidence="3 4">
    <name type="scientific">Lentzea albida</name>
    <dbReference type="NCBI Taxonomy" id="65499"/>
    <lineage>
        <taxon>Bacteria</taxon>
        <taxon>Bacillati</taxon>
        <taxon>Actinomycetota</taxon>
        <taxon>Actinomycetes</taxon>
        <taxon>Pseudonocardiales</taxon>
        <taxon>Pseudonocardiaceae</taxon>
        <taxon>Lentzea</taxon>
    </lineage>
</organism>
<dbReference type="AlphaFoldDB" id="A0A1H9U6A2"/>
<evidence type="ECO:0008006" key="5">
    <source>
        <dbReference type="Google" id="ProtNLM"/>
    </source>
</evidence>
<dbReference type="OrthoDB" id="3697960at2"/>
<feature type="signal peptide" evidence="2">
    <location>
        <begin position="1"/>
        <end position="22"/>
    </location>
</feature>
<keyword evidence="2" id="KW-0732">Signal</keyword>
<dbReference type="Proteomes" id="UP000199503">
    <property type="component" value="Unassembled WGS sequence"/>
</dbReference>
<name>A0A1H9U6A2_9PSEU</name>
<sequence>MRLKRAIAAVAGLAAMITVVSAAPSSAQGDVPSIKGVERERGPKPLTTDGQSFLEINGVGELVHWQRSGESYAKQLRGWGWQNTRAITTLDNQTFLEVKGDGRLSKWTWNGGTYIEAVVGQGWDNARLVTGVAGNQFIEINNQGELAYWTFDGSNNLSKVVRGWGWQGTRSITGLDQFLFFELKGDELNTLSWWVNTSTGLQEFRENDGSDNTWMRLIAGNDAEHFTVVTTDGTLLEYALDAASNWVPTVRGWGWNGTRLIG</sequence>